<dbReference type="InterPro" id="IPR028889">
    <property type="entry name" value="USP"/>
</dbReference>
<evidence type="ECO:0000313" key="3">
    <source>
        <dbReference type="EMBL" id="KAK6509561.1"/>
    </source>
</evidence>
<evidence type="ECO:0000313" key="4">
    <source>
        <dbReference type="Proteomes" id="UP001370758"/>
    </source>
</evidence>
<gene>
    <name evidence="3" type="ORF">TWF481_004299</name>
</gene>
<dbReference type="SUPFAM" id="SSF54001">
    <property type="entry name" value="Cysteine proteinases"/>
    <property type="match status" value="1"/>
</dbReference>
<feature type="region of interest" description="Disordered" evidence="1">
    <location>
        <begin position="47"/>
        <end position="81"/>
    </location>
</feature>
<dbReference type="InterPro" id="IPR038765">
    <property type="entry name" value="Papain-like_cys_pep_sf"/>
</dbReference>
<sequence>MSLKVLLSQPILFVPESTTQTTHASAVSVPVSVSSLLSAIPASRTPAIALSGPQGRTEASAGRTSSSLSPPNPLTSAYLSSSRGEGKVYKTVSSVPKKRGYEATELSRPLGGSPIVKRRKVSSDAEVAIRVIADPKLQGRGLQNRSGVHCYRNASLQALGHIPAFRDKIRKHKCARNGCPACSLRGVFRDHFARDGSKVPSHEPKGPLQAIAQSVGPSFARGNRQEDAQEYIGLLLDRLAEKSDAECGLKREISKIFGASKVSEVECVNCGRVSATPSVDDLIVMLNLPQGKKGKRTSLAKCLEDYTKEEFVEDFRCESCGSCGVNKRVRFVTPPKVALISLARFDWEKNKDNRAVSFPEMLNWGEYTRGRFGVSELTAVICHISPRRSYGHYVAYVNMGNGGWLKYDDGKVSRCQGPPTSQEKEAYLLLYSML</sequence>
<comment type="caution">
    <text evidence="3">The sequence shown here is derived from an EMBL/GenBank/DDBJ whole genome shotgun (WGS) entry which is preliminary data.</text>
</comment>
<dbReference type="GO" id="GO:0005634">
    <property type="term" value="C:nucleus"/>
    <property type="evidence" value="ECO:0007669"/>
    <property type="project" value="TreeGrafter"/>
</dbReference>
<dbReference type="PANTHER" id="PTHR24006">
    <property type="entry name" value="UBIQUITIN CARBOXYL-TERMINAL HYDROLASE"/>
    <property type="match status" value="1"/>
</dbReference>
<dbReference type="CDD" id="cd02257">
    <property type="entry name" value="Peptidase_C19"/>
    <property type="match status" value="1"/>
</dbReference>
<evidence type="ECO:0000256" key="1">
    <source>
        <dbReference type="SAM" id="MobiDB-lite"/>
    </source>
</evidence>
<organism evidence="3 4">
    <name type="scientific">Arthrobotrys musiformis</name>
    <dbReference type="NCBI Taxonomy" id="47236"/>
    <lineage>
        <taxon>Eukaryota</taxon>
        <taxon>Fungi</taxon>
        <taxon>Dikarya</taxon>
        <taxon>Ascomycota</taxon>
        <taxon>Pezizomycotina</taxon>
        <taxon>Orbiliomycetes</taxon>
        <taxon>Orbiliales</taxon>
        <taxon>Orbiliaceae</taxon>
        <taxon>Arthrobotrys</taxon>
    </lineage>
</organism>
<name>A0AAV9WJ54_9PEZI</name>
<dbReference type="InterPro" id="IPR001394">
    <property type="entry name" value="Peptidase_C19_UCH"/>
</dbReference>
<reference evidence="3 4" key="1">
    <citation type="submission" date="2023-08" db="EMBL/GenBank/DDBJ databases">
        <authorList>
            <person name="Palmer J.M."/>
        </authorList>
    </citation>
    <scope>NUCLEOTIDE SEQUENCE [LARGE SCALE GENOMIC DNA]</scope>
    <source>
        <strain evidence="3 4">TWF481</strain>
    </source>
</reference>
<dbReference type="GO" id="GO:0005829">
    <property type="term" value="C:cytosol"/>
    <property type="evidence" value="ECO:0007669"/>
    <property type="project" value="TreeGrafter"/>
</dbReference>
<protein>
    <recommendedName>
        <fullName evidence="2">USP domain-containing protein</fullName>
    </recommendedName>
</protein>
<evidence type="ECO:0000259" key="2">
    <source>
        <dbReference type="PROSITE" id="PS50235"/>
    </source>
</evidence>
<dbReference type="GO" id="GO:0004843">
    <property type="term" value="F:cysteine-type deubiquitinase activity"/>
    <property type="evidence" value="ECO:0007669"/>
    <property type="project" value="InterPro"/>
</dbReference>
<accession>A0AAV9WJ54</accession>
<dbReference type="InterPro" id="IPR050164">
    <property type="entry name" value="Peptidase_C19"/>
</dbReference>
<dbReference type="Gene3D" id="3.90.70.10">
    <property type="entry name" value="Cysteine proteinases"/>
    <property type="match status" value="1"/>
</dbReference>
<proteinExistence type="predicted"/>
<dbReference type="Proteomes" id="UP001370758">
    <property type="component" value="Unassembled WGS sequence"/>
</dbReference>
<feature type="domain" description="USP" evidence="2">
    <location>
        <begin position="140"/>
        <end position="434"/>
    </location>
</feature>
<dbReference type="GO" id="GO:0016579">
    <property type="term" value="P:protein deubiquitination"/>
    <property type="evidence" value="ECO:0007669"/>
    <property type="project" value="InterPro"/>
</dbReference>
<dbReference type="Pfam" id="PF00443">
    <property type="entry name" value="UCH"/>
    <property type="match status" value="1"/>
</dbReference>
<dbReference type="AlphaFoldDB" id="A0AAV9WJ54"/>
<dbReference type="EMBL" id="JAVHJL010000002">
    <property type="protein sequence ID" value="KAK6509561.1"/>
    <property type="molecule type" value="Genomic_DNA"/>
</dbReference>
<keyword evidence="4" id="KW-1185">Reference proteome</keyword>
<dbReference type="PROSITE" id="PS50235">
    <property type="entry name" value="USP_3"/>
    <property type="match status" value="1"/>
</dbReference>